<dbReference type="Proteomes" id="UP000054279">
    <property type="component" value="Unassembled WGS sequence"/>
</dbReference>
<feature type="region of interest" description="Disordered" evidence="1">
    <location>
        <begin position="74"/>
        <end position="141"/>
    </location>
</feature>
<feature type="compositionally biased region" description="Basic and acidic residues" evidence="1">
    <location>
        <begin position="74"/>
        <end position="116"/>
    </location>
</feature>
<evidence type="ECO:0000256" key="1">
    <source>
        <dbReference type="SAM" id="MobiDB-lite"/>
    </source>
</evidence>
<feature type="region of interest" description="Disordered" evidence="1">
    <location>
        <begin position="1"/>
        <end position="27"/>
    </location>
</feature>
<feature type="region of interest" description="Disordered" evidence="1">
    <location>
        <begin position="302"/>
        <end position="348"/>
    </location>
</feature>
<dbReference type="EMBL" id="KN837164">
    <property type="protein sequence ID" value="KIJ37997.1"/>
    <property type="molecule type" value="Genomic_DNA"/>
</dbReference>
<sequence>MGETPSADPRRTVRGFAPDKKFDAPAPMLAFNDPYEDDEDRLNKVKKYWRTRDKERMLREAHYKELLDAEVKATEQRKADENAQALEKAKEEAAVWEREKEKEKETAARNGEKTVEPEDNEAGPSGVTRSQTEVWSGSEGEEDEEKPQCVYYMKKKITCEPQAGKKVCVACAQRKMKCEFFNKSTWAVLDGTKQVVEAMRELAGLERRRDASQLEMIWHDHQHYIMEIEALAAADSLAADARVLQLLELKSKGIEVPEDLEKRIRAERDLVQTTYKEQLNDLTGRMDNIQKCTAWTKNGLLRQNPEVPPAAMQGTKRKGDNEGDRMEGSKKKKKKKVAEAEDEESTMR</sequence>
<accession>A0A0C9V8X7</accession>
<protein>
    <recommendedName>
        <fullName evidence="4">Zn(2)-C6 fungal-type domain-containing protein</fullName>
    </recommendedName>
</protein>
<evidence type="ECO:0008006" key="4">
    <source>
        <dbReference type="Google" id="ProtNLM"/>
    </source>
</evidence>
<evidence type="ECO:0000313" key="3">
    <source>
        <dbReference type="Proteomes" id="UP000054279"/>
    </source>
</evidence>
<name>A0A0C9V8X7_SPHS4</name>
<proteinExistence type="predicted"/>
<dbReference type="AlphaFoldDB" id="A0A0C9V8X7"/>
<dbReference type="HOGENOM" id="CLU_041952_0_0_1"/>
<evidence type="ECO:0000313" key="2">
    <source>
        <dbReference type="EMBL" id="KIJ37997.1"/>
    </source>
</evidence>
<reference evidence="2 3" key="1">
    <citation type="submission" date="2014-06" db="EMBL/GenBank/DDBJ databases">
        <title>Evolutionary Origins and Diversification of the Mycorrhizal Mutualists.</title>
        <authorList>
            <consortium name="DOE Joint Genome Institute"/>
            <consortium name="Mycorrhizal Genomics Consortium"/>
            <person name="Kohler A."/>
            <person name="Kuo A."/>
            <person name="Nagy L.G."/>
            <person name="Floudas D."/>
            <person name="Copeland A."/>
            <person name="Barry K.W."/>
            <person name="Cichocki N."/>
            <person name="Veneault-Fourrey C."/>
            <person name="LaButti K."/>
            <person name="Lindquist E.A."/>
            <person name="Lipzen A."/>
            <person name="Lundell T."/>
            <person name="Morin E."/>
            <person name="Murat C."/>
            <person name="Riley R."/>
            <person name="Ohm R."/>
            <person name="Sun H."/>
            <person name="Tunlid A."/>
            <person name="Henrissat B."/>
            <person name="Grigoriev I.V."/>
            <person name="Hibbett D.S."/>
            <person name="Martin F."/>
        </authorList>
    </citation>
    <scope>NUCLEOTIDE SEQUENCE [LARGE SCALE GENOMIC DNA]</scope>
    <source>
        <strain evidence="2 3">SS14</strain>
    </source>
</reference>
<keyword evidence="3" id="KW-1185">Reference proteome</keyword>
<gene>
    <name evidence="2" type="ORF">M422DRAFT_259383</name>
</gene>
<organism evidence="2 3">
    <name type="scientific">Sphaerobolus stellatus (strain SS14)</name>
    <dbReference type="NCBI Taxonomy" id="990650"/>
    <lineage>
        <taxon>Eukaryota</taxon>
        <taxon>Fungi</taxon>
        <taxon>Dikarya</taxon>
        <taxon>Basidiomycota</taxon>
        <taxon>Agaricomycotina</taxon>
        <taxon>Agaricomycetes</taxon>
        <taxon>Phallomycetidae</taxon>
        <taxon>Geastrales</taxon>
        <taxon>Sphaerobolaceae</taxon>
        <taxon>Sphaerobolus</taxon>
    </lineage>
</organism>
<feature type="compositionally biased region" description="Basic and acidic residues" evidence="1">
    <location>
        <begin position="317"/>
        <end position="329"/>
    </location>
</feature>